<feature type="transmembrane region" description="Helical" evidence="1">
    <location>
        <begin position="131"/>
        <end position="149"/>
    </location>
</feature>
<dbReference type="EMBL" id="CP122539">
    <property type="protein sequence ID" value="WGH75019.1"/>
    <property type="molecule type" value="Genomic_DNA"/>
</dbReference>
<proteinExistence type="predicted"/>
<dbReference type="InterPro" id="IPR025058">
    <property type="entry name" value="DUF3995"/>
</dbReference>
<evidence type="ECO:0000256" key="1">
    <source>
        <dbReference type="SAM" id="Phobius"/>
    </source>
</evidence>
<organism evidence="2 3">
    <name type="scientific">Tenacibaculum tangerinum</name>
    <dbReference type="NCBI Taxonomy" id="3038772"/>
    <lineage>
        <taxon>Bacteria</taxon>
        <taxon>Pseudomonadati</taxon>
        <taxon>Bacteroidota</taxon>
        <taxon>Flavobacteriia</taxon>
        <taxon>Flavobacteriales</taxon>
        <taxon>Flavobacteriaceae</taxon>
        <taxon>Tenacibaculum</taxon>
    </lineage>
</organism>
<evidence type="ECO:0000313" key="2">
    <source>
        <dbReference type="EMBL" id="WGH75019.1"/>
    </source>
</evidence>
<feature type="transmembrane region" description="Helical" evidence="1">
    <location>
        <begin position="89"/>
        <end position="110"/>
    </location>
</feature>
<evidence type="ECO:0000313" key="3">
    <source>
        <dbReference type="Proteomes" id="UP001232001"/>
    </source>
</evidence>
<protein>
    <submittedName>
        <fullName evidence="2">DUF3995 domain-containing protein</fullName>
    </submittedName>
</protein>
<keyword evidence="1" id="KW-0812">Transmembrane</keyword>
<dbReference type="Pfam" id="PF13160">
    <property type="entry name" value="DUF3995"/>
    <property type="match status" value="1"/>
</dbReference>
<keyword evidence="1" id="KW-1133">Transmembrane helix</keyword>
<dbReference type="RefSeq" id="WP_279650911.1">
    <property type="nucleotide sequence ID" value="NZ_CP122539.1"/>
</dbReference>
<name>A0ABY8L152_9FLAO</name>
<feature type="transmembrane region" description="Helical" evidence="1">
    <location>
        <begin position="14"/>
        <end position="38"/>
    </location>
</feature>
<feature type="transmembrane region" description="Helical" evidence="1">
    <location>
        <begin position="59"/>
        <end position="77"/>
    </location>
</feature>
<gene>
    <name evidence="2" type="ORF">P8625_13190</name>
</gene>
<dbReference type="Proteomes" id="UP001232001">
    <property type="component" value="Chromosome"/>
</dbReference>
<sequence length="150" mass="17517">MNKFFNWQKYDNNIIHIFICYFFFTRFYPFLLAFVGKWGLERVLHTKEAGQKAMEPPKIATIIVGIGFISFGLIYLIKTGLINFQIPNWIITYGSWIIPSIFSLRAIGDFNYVRLFKKIKNTEFAKADSKWFIPLCLTIGTLGILIQIMN</sequence>
<reference evidence="2 3" key="1">
    <citation type="submission" date="2023-04" db="EMBL/GenBank/DDBJ databases">
        <title>Tenacibaculum tangerinum sp. nov., isolated from sea tidal flat of South Korea.</title>
        <authorList>
            <person name="Lee S.H."/>
            <person name="Kim J.-J."/>
        </authorList>
    </citation>
    <scope>NUCLEOTIDE SEQUENCE [LARGE SCALE GENOMIC DNA]</scope>
    <source>
        <strain evidence="2 3">GRR-S3-23</strain>
    </source>
</reference>
<accession>A0ABY8L152</accession>
<keyword evidence="1" id="KW-0472">Membrane</keyword>
<keyword evidence="3" id="KW-1185">Reference proteome</keyword>